<dbReference type="PANTHER" id="PTHR30582:SF2">
    <property type="entry name" value="L,D-TRANSPEPTIDASE YCIB-RELATED"/>
    <property type="match status" value="1"/>
</dbReference>
<feature type="active site" description="Nucleophile" evidence="6">
    <location>
        <position position="213"/>
    </location>
</feature>
<feature type="active site" description="Proton donor/acceptor" evidence="6">
    <location>
        <position position="186"/>
    </location>
</feature>
<keyword evidence="2" id="KW-0808">Transferase</keyword>
<feature type="chain" id="PRO_5047437341" description="L,D-TPase catalytic domain-containing protein" evidence="8">
    <location>
        <begin position="25"/>
        <end position="237"/>
    </location>
</feature>
<dbReference type="Proteomes" id="UP001500221">
    <property type="component" value="Unassembled WGS sequence"/>
</dbReference>
<dbReference type="InterPro" id="IPR005490">
    <property type="entry name" value="LD_TPept_cat_dom"/>
</dbReference>
<keyword evidence="5 6" id="KW-0961">Cell wall biogenesis/degradation</keyword>
<keyword evidence="4 6" id="KW-0573">Peptidoglycan synthesis</keyword>
<evidence type="ECO:0000256" key="4">
    <source>
        <dbReference type="ARBA" id="ARBA00022984"/>
    </source>
</evidence>
<evidence type="ECO:0000256" key="7">
    <source>
        <dbReference type="SAM" id="MobiDB-lite"/>
    </source>
</evidence>
<protein>
    <recommendedName>
        <fullName evidence="9">L,D-TPase catalytic domain-containing protein</fullName>
    </recommendedName>
</protein>
<dbReference type="PANTHER" id="PTHR30582">
    <property type="entry name" value="L,D-TRANSPEPTIDASE"/>
    <property type="match status" value="1"/>
</dbReference>
<evidence type="ECO:0000256" key="3">
    <source>
        <dbReference type="ARBA" id="ARBA00022960"/>
    </source>
</evidence>
<evidence type="ECO:0000256" key="2">
    <source>
        <dbReference type="ARBA" id="ARBA00022679"/>
    </source>
</evidence>
<dbReference type="Gene3D" id="2.40.440.10">
    <property type="entry name" value="L,D-transpeptidase catalytic domain-like"/>
    <property type="match status" value="1"/>
</dbReference>
<accession>A0ABP9Q6S3</accession>
<keyword evidence="8" id="KW-0732">Signal</keyword>
<evidence type="ECO:0000256" key="5">
    <source>
        <dbReference type="ARBA" id="ARBA00023316"/>
    </source>
</evidence>
<feature type="signal peptide" evidence="8">
    <location>
        <begin position="1"/>
        <end position="24"/>
    </location>
</feature>
<dbReference type="CDD" id="cd16913">
    <property type="entry name" value="YkuD_like"/>
    <property type="match status" value="1"/>
</dbReference>
<evidence type="ECO:0000313" key="10">
    <source>
        <dbReference type="EMBL" id="GAA5156537.1"/>
    </source>
</evidence>
<dbReference type="InterPro" id="IPR050979">
    <property type="entry name" value="LD-transpeptidase"/>
</dbReference>
<evidence type="ECO:0000259" key="9">
    <source>
        <dbReference type="PROSITE" id="PS52029"/>
    </source>
</evidence>
<sequence length="237" mass="24685">MLGISLTTTAIALLGGVGVLPSAADDTPHAAVTAQAVAAQTQAERDDVPAVATPEPTDDAAPSPRTAPSQPADKPTDEPTEDVVEPPTGTDDVESSEGGVPAPLPADSGDGRRVVFSETEQRVWLVDDDGTVERTYLVSGSLTDNLDPGTYEVFSRSEDAIGIDGSEMKLFVRFTRGPSGAAIGFHTIPTDPTDGDQRMQTIAQLGTPRSHGCIRQATPDAKAMWDFADDGTTVVVV</sequence>
<keyword evidence="3 6" id="KW-0133">Cell shape</keyword>
<keyword evidence="11" id="KW-1185">Reference proteome</keyword>
<dbReference type="InterPro" id="IPR038063">
    <property type="entry name" value="Transpep_catalytic_dom"/>
</dbReference>
<dbReference type="SUPFAM" id="SSF141523">
    <property type="entry name" value="L,D-transpeptidase catalytic domain-like"/>
    <property type="match status" value="1"/>
</dbReference>
<dbReference type="PROSITE" id="PS52029">
    <property type="entry name" value="LD_TPASE"/>
    <property type="match status" value="1"/>
</dbReference>
<proteinExistence type="predicted"/>
<reference evidence="11" key="1">
    <citation type="journal article" date="2019" name="Int. J. Syst. Evol. Microbiol.">
        <title>The Global Catalogue of Microorganisms (GCM) 10K type strain sequencing project: providing services to taxonomists for standard genome sequencing and annotation.</title>
        <authorList>
            <consortium name="The Broad Institute Genomics Platform"/>
            <consortium name="The Broad Institute Genome Sequencing Center for Infectious Disease"/>
            <person name="Wu L."/>
            <person name="Ma J."/>
        </authorList>
    </citation>
    <scope>NUCLEOTIDE SEQUENCE [LARGE SCALE GENOMIC DNA]</scope>
    <source>
        <strain evidence="11">JCM 18459</strain>
    </source>
</reference>
<evidence type="ECO:0000256" key="8">
    <source>
        <dbReference type="SAM" id="SignalP"/>
    </source>
</evidence>
<feature type="domain" description="L,D-TPase catalytic" evidence="9">
    <location>
        <begin position="112"/>
        <end position="237"/>
    </location>
</feature>
<evidence type="ECO:0000256" key="6">
    <source>
        <dbReference type="PROSITE-ProRule" id="PRU01373"/>
    </source>
</evidence>
<evidence type="ECO:0000313" key="11">
    <source>
        <dbReference type="Proteomes" id="UP001500221"/>
    </source>
</evidence>
<comment type="pathway">
    <text evidence="1 6">Cell wall biogenesis; peptidoglycan biosynthesis.</text>
</comment>
<dbReference type="Pfam" id="PF03734">
    <property type="entry name" value="YkuD"/>
    <property type="match status" value="1"/>
</dbReference>
<name>A0ABP9Q6S3_9ACTN</name>
<feature type="region of interest" description="Disordered" evidence="7">
    <location>
        <begin position="39"/>
        <end position="114"/>
    </location>
</feature>
<comment type="caution">
    <text evidence="10">The sequence shown here is derived from an EMBL/GenBank/DDBJ whole genome shotgun (WGS) entry which is preliminary data.</text>
</comment>
<gene>
    <name evidence="10" type="ORF">GCM10023340_44680</name>
</gene>
<organism evidence="10 11">
    <name type="scientific">Nocardioides marinquilinus</name>
    <dbReference type="NCBI Taxonomy" id="1210400"/>
    <lineage>
        <taxon>Bacteria</taxon>
        <taxon>Bacillati</taxon>
        <taxon>Actinomycetota</taxon>
        <taxon>Actinomycetes</taxon>
        <taxon>Propionibacteriales</taxon>
        <taxon>Nocardioidaceae</taxon>
        <taxon>Nocardioides</taxon>
    </lineage>
</organism>
<dbReference type="EMBL" id="BAABKG010000007">
    <property type="protein sequence ID" value="GAA5156537.1"/>
    <property type="molecule type" value="Genomic_DNA"/>
</dbReference>
<evidence type="ECO:0000256" key="1">
    <source>
        <dbReference type="ARBA" id="ARBA00004752"/>
    </source>
</evidence>